<keyword evidence="2" id="KW-1185">Reference proteome</keyword>
<sequence length="147" mass="16708">SADDFWFGSTSSDFGSFENLADSTTVDLAVTGVDPKPMRANDPMRKFWDFLPKVLNVNDHQLISGPVASYRPNPWGLYDMNGNVAEWTASDYIPYPLKEKANKETAEKKVVRGGSWRERPKYSTSAVRKAYLPWQRPMNVGFRIIVE</sequence>
<organism evidence="1 2">
    <name type="scientific">Parabacteroides johnsonii</name>
    <dbReference type="NCBI Taxonomy" id="387661"/>
    <lineage>
        <taxon>Bacteria</taxon>
        <taxon>Pseudomonadati</taxon>
        <taxon>Bacteroidota</taxon>
        <taxon>Bacteroidia</taxon>
        <taxon>Bacteroidales</taxon>
        <taxon>Tannerellaceae</taxon>
        <taxon>Parabacteroides</taxon>
    </lineage>
</organism>
<accession>A0ACC6D937</accession>
<comment type="caution">
    <text evidence="1">The sequence shown here is derived from an EMBL/GenBank/DDBJ whole genome shotgun (WGS) entry which is preliminary data.</text>
</comment>
<proteinExistence type="predicted"/>
<feature type="non-terminal residue" evidence="1">
    <location>
        <position position="1"/>
    </location>
</feature>
<dbReference type="EMBL" id="JAQPYW010000193">
    <property type="protein sequence ID" value="MDC7159850.1"/>
    <property type="molecule type" value="Genomic_DNA"/>
</dbReference>
<evidence type="ECO:0000313" key="1">
    <source>
        <dbReference type="EMBL" id="MDC7159850.1"/>
    </source>
</evidence>
<gene>
    <name evidence="1" type="ORF">PQG99_18475</name>
</gene>
<reference evidence="1" key="1">
    <citation type="submission" date="2023-01" db="EMBL/GenBank/DDBJ databases">
        <title>Exploring GABA producing Bacteroides strains toward improving mental health.</title>
        <authorList>
            <person name="Yousuf B."/>
            <person name="Bouhlel N.E."/>
            <person name="Mottawea W."/>
            <person name="Hammami R."/>
        </authorList>
    </citation>
    <scope>NUCLEOTIDE SEQUENCE</scope>
    <source>
        <strain evidence="1">UO.H1049</strain>
    </source>
</reference>
<name>A0ACC6D937_9BACT</name>
<evidence type="ECO:0000313" key="2">
    <source>
        <dbReference type="Proteomes" id="UP001213431"/>
    </source>
</evidence>
<dbReference type="Proteomes" id="UP001213431">
    <property type="component" value="Unassembled WGS sequence"/>
</dbReference>
<protein>
    <submittedName>
        <fullName evidence="1">SUMF1/EgtB/PvdO family nonheme iron enzyme</fullName>
    </submittedName>
</protein>